<protein>
    <recommendedName>
        <fullName evidence="4">Cell wall protein</fullName>
    </recommendedName>
</protein>
<proteinExistence type="predicted"/>
<keyword evidence="1" id="KW-0732">Signal</keyword>
<name>A0A2T3ZGH6_TRIA4</name>
<keyword evidence="3" id="KW-1185">Reference proteome</keyword>
<dbReference type="Proteomes" id="UP000240493">
    <property type="component" value="Unassembled WGS sequence"/>
</dbReference>
<sequence>MQFKPLIFLASVLPFTQAQADLTAKDVVDAVHNILDVSTSALDIVRNISSTNILSSAQDIADDLRQIVTTVDDDVKVLQGTSTPPQFSDNDQSDICEALCDFATIQEDFFNTLVSKKNFLDATTLIGPIGSLLGLLETGINTLAEGVIALVPTCAAKARDELKDLDKTLSEAVSAFTIPLPNTPTTQALNATNKSHKSNIQPRRAPLRGVVGSPVGTLVVAPSKGK</sequence>
<feature type="chain" id="PRO_5015592134" description="Cell wall protein" evidence="1">
    <location>
        <begin position="19"/>
        <end position="226"/>
    </location>
</feature>
<evidence type="ECO:0000256" key="1">
    <source>
        <dbReference type="SAM" id="SignalP"/>
    </source>
</evidence>
<dbReference type="OrthoDB" id="5089392at2759"/>
<reference evidence="2 3" key="1">
    <citation type="submission" date="2016-07" db="EMBL/GenBank/DDBJ databases">
        <title>Multiple horizontal gene transfer events from other fungi enriched the ability of initially mycotrophic Trichoderma (Ascomycota) to feed on dead plant biomass.</title>
        <authorList>
            <consortium name="DOE Joint Genome Institute"/>
            <person name="Aerts A."/>
            <person name="Atanasova L."/>
            <person name="Chenthamara K."/>
            <person name="Zhang J."/>
            <person name="Grujic M."/>
            <person name="Henrissat B."/>
            <person name="Kuo A."/>
            <person name="Salamov A."/>
            <person name="Lipzen A."/>
            <person name="Labutti K."/>
            <person name="Barry K."/>
            <person name="Miao Y."/>
            <person name="Rahimi M.J."/>
            <person name="Shen Q."/>
            <person name="Grigoriev I.V."/>
            <person name="Kubicek C.P."/>
            <person name="Druzhinina I.S."/>
        </authorList>
    </citation>
    <scope>NUCLEOTIDE SEQUENCE [LARGE SCALE GENOMIC DNA]</scope>
    <source>
        <strain evidence="2 3">CBS 433.97</strain>
    </source>
</reference>
<evidence type="ECO:0000313" key="2">
    <source>
        <dbReference type="EMBL" id="PTB43907.1"/>
    </source>
</evidence>
<accession>A0A2T3ZGH6</accession>
<feature type="signal peptide" evidence="1">
    <location>
        <begin position="1"/>
        <end position="18"/>
    </location>
</feature>
<evidence type="ECO:0000313" key="3">
    <source>
        <dbReference type="Proteomes" id="UP000240493"/>
    </source>
</evidence>
<dbReference type="EMBL" id="KZ679258">
    <property type="protein sequence ID" value="PTB43907.1"/>
    <property type="molecule type" value="Genomic_DNA"/>
</dbReference>
<evidence type="ECO:0008006" key="4">
    <source>
        <dbReference type="Google" id="ProtNLM"/>
    </source>
</evidence>
<gene>
    <name evidence="2" type="ORF">M441DRAFT_133837</name>
</gene>
<dbReference type="AlphaFoldDB" id="A0A2T3ZGH6"/>
<organism evidence="2 3">
    <name type="scientific">Trichoderma asperellum (strain ATCC 204424 / CBS 433.97 / NBRC 101777)</name>
    <dbReference type="NCBI Taxonomy" id="1042311"/>
    <lineage>
        <taxon>Eukaryota</taxon>
        <taxon>Fungi</taxon>
        <taxon>Dikarya</taxon>
        <taxon>Ascomycota</taxon>
        <taxon>Pezizomycotina</taxon>
        <taxon>Sordariomycetes</taxon>
        <taxon>Hypocreomycetidae</taxon>
        <taxon>Hypocreales</taxon>
        <taxon>Hypocreaceae</taxon>
        <taxon>Trichoderma</taxon>
    </lineage>
</organism>